<proteinExistence type="predicted"/>
<feature type="region of interest" description="Disordered" evidence="1">
    <location>
        <begin position="51"/>
        <end position="82"/>
    </location>
</feature>
<dbReference type="EMBL" id="CP000356">
    <property type="protein sequence ID" value="ABF53576.1"/>
    <property type="molecule type" value="Genomic_DNA"/>
</dbReference>
<evidence type="ECO:0000313" key="3">
    <source>
        <dbReference type="Proteomes" id="UP000006578"/>
    </source>
</evidence>
<name>Q1GRZ6_SPHAL</name>
<dbReference type="KEGG" id="sal:Sala_1864"/>
<dbReference type="HOGENOM" id="CLU_2556498_0_0_5"/>
<accession>Q1GRZ6</accession>
<evidence type="ECO:0000313" key="2">
    <source>
        <dbReference type="EMBL" id="ABF53576.1"/>
    </source>
</evidence>
<organism evidence="2 3">
    <name type="scientific">Sphingopyxis alaskensis (strain DSM 13593 / LMG 18877 / RB2256)</name>
    <name type="common">Sphingomonas alaskensis</name>
    <dbReference type="NCBI Taxonomy" id="317655"/>
    <lineage>
        <taxon>Bacteria</taxon>
        <taxon>Pseudomonadati</taxon>
        <taxon>Pseudomonadota</taxon>
        <taxon>Alphaproteobacteria</taxon>
        <taxon>Sphingomonadales</taxon>
        <taxon>Sphingomonadaceae</taxon>
        <taxon>Sphingopyxis</taxon>
    </lineage>
</organism>
<reference evidence="2 3" key="1">
    <citation type="journal article" date="2009" name="Proc. Natl. Acad. Sci. U.S.A.">
        <title>The genomic basis of trophic strategy in marine bacteria.</title>
        <authorList>
            <person name="Lauro F.M."/>
            <person name="McDougald D."/>
            <person name="Thomas T."/>
            <person name="Williams T.J."/>
            <person name="Egan S."/>
            <person name="Rice S."/>
            <person name="DeMaere M.Z."/>
            <person name="Ting L."/>
            <person name="Ertan H."/>
            <person name="Johnson J."/>
            <person name="Ferriera S."/>
            <person name="Lapidus A."/>
            <person name="Anderson I."/>
            <person name="Kyrpides N."/>
            <person name="Munk A.C."/>
            <person name="Detter C."/>
            <person name="Han C.S."/>
            <person name="Brown M.V."/>
            <person name="Robb F.T."/>
            <person name="Kjelleberg S."/>
            <person name="Cavicchioli R."/>
        </authorList>
    </citation>
    <scope>NUCLEOTIDE SEQUENCE [LARGE SCALE GENOMIC DNA]</scope>
    <source>
        <strain evidence="3">DSM 13593 / LMG 18877 / RB2256</strain>
    </source>
</reference>
<gene>
    <name evidence="2" type="ordered locus">Sala_1864</name>
</gene>
<dbReference type="AlphaFoldDB" id="Q1GRZ6"/>
<sequence>MLRNQACVSLSRRERGKAAPHPKAGINKKALSYMARLCQPSSRLFQYVDKSARSPARGCGHQSRAAYAPGAANRRPHKADLS</sequence>
<evidence type="ECO:0000256" key="1">
    <source>
        <dbReference type="SAM" id="MobiDB-lite"/>
    </source>
</evidence>
<dbReference type="Proteomes" id="UP000006578">
    <property type="component" value="Chromosome"/>
</dbReference>
<feature type="region of interest" description="Disordered" evidence="1">
    <location>
        <begin position="1"/>
        <end position="24"/>
    </location>
</feature>
<keyword evidence="3" id="KW-1185">Reference proteome</keyword>
<protein>
    <submittedName>
        <fullName evidence="2">Uncharacterized protein</fullName>
    </submittedName>
</protein>